<accession>A0A5C0AXM5</accession>
<dbReference type="InterPro" id="IPR003439">
    <property type="entry name" value="ABC_transporter-like_ATP-bd"/>
</dbReference>
<dbReference type="InterPro" id="IPR050319">
    <property type="entry name" value="ABC_transp_ATP-bind"/>
</dbReference>
<dbReference type="AlphaFoldDB" id="A0A5C0AXM5"/>
<evidence type="ECO:0000256" key="4">
    <source>
        <dbReference type="ARBA" id="ARBA00022741"/>
    </source>
</evidence>
<dbReference type="Gene3D" id="3.40.50.300">
    <property type="entry name" value="P-loop containing nucleotide triphosphate hydrolases"/>
    <property type="match status" value="1"/>
</dbReference>
<evidence type="ECO:0000313" key="8">
    <source>
        <dbReference type="Proteomes" id="UP000325161"/>
    </source>
</evidence>
<keyword evidence="2" id="KW-0813">Transport</keyword>
<dbReference type="InterPro" id="IPR027417">
    <property type="entry name" value="P-loop_NTPase"/>
</dbReference>
<gene>
    <name evidence="7" type="ORF">FXN63_14475</name>
</gene>
<sequence length="335" mass="36533">MNKLYQLRDVEKAYTVGTRPRKGFFAGRTPLLLKALDGIRLDLADGDSLAIVGESGSGKSTLVRLMLGLEAPSDGRLFYQGRELASLSAEDRKTFTREVAFIYQDARGSMNPRMRVRDVLAEPMLLHRLCSEAQVDAKVAELLNRVGLAPEMADRYPAELSGGQVRRVAVARALAVQPRVIFADESVAGLDVSVQAQLLNLLRDLCRDMGLTLVFITHDLGVASYLCTRIAVMYLGRVVEEGPSAEILANPHHPYTRSLLRAFPSFDRPLTASLTGEIPSPINLPAGCRFASRCPDAREACKQTDPTLAPVSDRSSVACLFPLNVQPQEVLAAVS</sequence>
<dbReference type="CDD" id="cd03257">
    <property type="entry name" value="ABC_NikE_OppD_transporters"/>
    <property type="match status" value="1"/>
</dbReference>
<keyword evidence="3" id="KW-0472">Membrane</keyword>
<evidence type="ECO:0000256" key="5">
    <source>
        <dbReference type="ARBA" id="ARBA00022840"/>
    </source>
</evidence>
<dbReference type="GO" id="GO:0015833">
    <property type="term" value="P:peptide transport"/>
    <property type="evidence" value="ECO:0007669"/>
    <property type="project" value="InterPro"/>
</dbReference>
<dbReference type="RefSeq" id="WP_148815952.1">
    <property type="nucleotide sequence ID" value="NZ_CP043046.1"/>
</dbReference>
<dbReference type="PROSITE" id="PS50893">
    <property type="entry name" value="ABC_TRANSPORTER_2"/>
    <property type="match status" value="1"/>
</dbReference>
<dbReference type="PANTHER" id="PTHR43776">
    <property type="entry name" value="TRANSPORT ATP-BINDING PROTEIN"/>
    <property type="match status" value="1"/>
</dbReference>
<dbReference type="KEGG" id="pacr:FXN63_14475"/>
<evidence type="ECO:0000259" key="6">
    <source>
        <dbReference type="PROSITE" id="PS50893"/>
    </source>
</evidence>
<dbReference type="PANTHER" id="PTHR43776:SF7">
    <property type="entry name" value="D,D-DIPEPTIDE TRANSPORT ATP-BINDING PROTEIN DDPF-RELATED"/>
    <property type="match status" value="1"/>
</dbReference>
<dbReference type="GO" id="GO:0005524">
    <property type="term" value="F:ATP binding"/>
    <property type="evidence" value="ECO:0007669"/>
    <property type="project" value="UniProtKB-KW"/>
</dbReference>
<dbReference type="InterPro" id="IPR003593">
    <property type="entry name" value="AAA+_ATPase"/>
</dbReference>
<dbReference type="NCBIfam" id="TIGR01727">
    <property type="entry name" value="oligo_HPY"/>
    <property type="match status" value="1"/>
</dbReference>
<organism evidence="7 8">
    <name type="scientific">Pigmentiphaga aceris</name>
    <dbReference type="NCBI Taxonomy" id="1940612"/>
    <lineage>
        <taxon>Bacteria</taxon>
        <taxon>Pseudomonadati</taxon>
        <taxon>Pseudomonadota</taxon>
        <taxon>Betaproteobacteria</taxon>
        <taxon>Burkholderiales</taxon>
        <taxon>Alcaligenaceae</taxon>
        <taxon>Pigmentiphaga</taxon>
    </lineage>
</organism>
<keyword evidence="4" id="KW-0547">Nucleotide-binding</keyword>
<dbReference type="InterPro" id="IPR013563">
    <property type="entry name" value="Oligopep_ABC_C"/>
</dbReference>
<keyword evidence="5 7" id="KW-0067">ATP-binding</keyword>
<proteinExistence type="inferred from homology"/>
<feature type="domain" description="ABC transporter" evidence="6">
    <location>
        <begin position="5"/>
        <end position="260"/>
    </location>
</feature>
<dbReference type="GO" id="GO:0016887">
    <property type="term" value="F:ATP hydrolysis activity"/>
    <property type="evidence" value="ECO:0007669"/>
    <property type="project" value="InterPro"/>
</dbReference>
<dbReference type="Proteomes" id="UP000325161">
    <property type="component" value="Chromosome"/>
</dbReference>
<keyword evidence="3" id="KW-1003">Cell membrane</keyword>
<dbReference type="GO" id="GO:0055085">
    <property type="term" value="P:transmembrane transport"/>
    <property type="evidence" value="ECO:0007669"/>
    <property type="project" value="UniProtKB-ARBA"/>
</dbReference>
<dbReference type="OrthoDB" id="8885287at2"/>
<evidence type="ECO:0000313" key="7">
    <source>
        <dbReference type="EMBL" id="QEI06905.1"/>
    </source>
</evidence>
<dbReference type="FunFam" id="3.40.50.300:FF:000016">
    <property type="entry name" value="Oligopeptide ABC transporter ATP-binding component"/>
    <property type="match status" value="1"/>
</dbReference>
<evidence type="ECO:0000256" key="3">
    <source>
        <dbReference type="ARBA" id="ARBA00022475"/>
    </source>
</evidence>
<reference evidence="7 8" key="1">
    <citation type="submission" date="2019-08" db="EMBL/GenBank/DDBJ databases">
        <title>Amphibian skin-associated Pigmentiphaga: genome sequence and occurrence across geography and hosts.</title>
        <authorList>
            <person name="Bletz M.C."/>
            <person name="Bunk B."/>
            <person name="Sproeer C."/>
            <person name="Biwer P."/>
            <person name="Reiter S."/>
            <person name="Rabemananjara F.C.E."/>
            <person name="Schulz S."/>
            <person name="Overmann J."/>
            <person name="Vences M."/>
        </authorList>
    </citation>
    <scope>NUCLEOTIDE SEQUENCE [LARGE SCALE GENOMIC DNA]</scope>
    <source>
        <strain evidence="7 8">Mada1488</strain>
    </source>
</reference>
<keyword evidence="8" id="KW-1185">Reference proteome</keyword>
<name>A0A5C0AXM5_9BURK</name>
<evidence type="ECO:0000256" key="2">
    <source>
        <dbReference type="ARBA" id="ARBA00022448"/>
    </source>
</evidence>
<dbReference type="SMART" id="SM00382">
    <property type="entry name" value="AAA"/>
    <property type="match status" value="1"/>
</dbReference>
<dbReference type="Pfam" id="PF00005">
    <property type="entry name" value="ABC_tran"/>
    <property type="match status" value="1"/>
</dbReference>
<dbReference type="Pfam" id="PF08352">
    <property type="entry name" value="oligo_HPY"/>
    <property type="match status" value="1"/>
</dbReference>
<evidence type="ECO:0000256" key="1">
    <source>
        <dbReference type="ARBA" id="ARBA00005417"/>
    </source>
</evidence>
<protein>
    <submittedName>
        <fullName evidence="7">ATP-binding cassette domain-containing protein</fullName>
    </submittedName>
</protein>
<dbReference type="SUPFAM" id="SSF52540">
    <property type="entry name" value="P-loop containing nucleoside triphosphate hydrolases"/>
    <property type="match status" value="1"/>
</dbReference>
<dbReference type="EMBL" id="CP043046">
    <property type="protein sequence ID" value="QEI06905.1"/>
    <property type="molecule type" value="Genomic_DNA"/>
</dbReference>
<comment type="similarity">
    <text evidence="1">Belongs to the ABC transporter superfamily.</text>
</comment>